<proteinExistence type="predicted"/>
<dbReference type="GO" id="GO:0061503">
    <property type="term" value="F:tRNA threonylcarbamoyladenosine dehydratase"/>
    <property type="evidence" value="ECO:0007669"/>
    <property type="project" value="TreeGrafter"/>
</dbReference>
<dbReference type="InterPro" id="IPR000594">
    <property type="entry name" value="ThiF_NAD_FAD-bd"/>
</dbReference>
<dbReference type="Gene3D" id="3.40.50.720">
    <property type="entry name" value="NAD(P)-binding Rossmann-like Domain"/>
    <property type="match status" value="1"/>
</dbReference>
<dbReference type="GO" id="GO:0008641">
    <property type="term" value="F:ubiquitin-like modifier activating enzyme activity"/>
    <property type="evidence" value="ECO:0007669"/>
    <property type="project" value="InterPro"/>
</dbReference>
<name>A0A1F7X9Y4_9BACT</name>
<dbReference type="Pfam" id="PF00899">
    <property type="entry name" value="ThiF"/>
    <property type="match status" value="1"/>
</dbReference>
<dbReference type="PANTHER" id="PTHR43267:SF1">
    <property type="entry name" value="TRNA THREONYLCARBAMOYLADENOSINE DEHYDRATASE"/>
    <property type="match status" value="1"/>
</dbReference>
<evidence type="ECO:0000259" key="1">
    <source>
        <dbReference type="Pfam" id="PF00899"/>
    </source>
</evidence>
<sequence length="299" mass="32888">MKERTPKKPNWDRVEGILTKEGRELLSRKNVAIIGVGSLGSEITRLLTMAGVGNFVLVDPDKLDESNVLRHWADLRDVGKFKVTAVKKLIKQRNPDVQVKTFPQDARINPCIFPGLDLAIITGLGSNDAQFQIAENTKQVGITTLATAIYNKGQGGEVFVVKPNEGPCYACFSTYLNRSINAEVRNGKIYCANVNPEQAPSFPALAVQINRIATIAAEYAIELLKDSVTLKNSEKNLLIFSNTKLLLGKSAKDGHEIYLDPLRAVSYHIPKYPDCLVCGSYNILSDLTIEELLTQKGGD</sequence>
<feature type="domain" description="THIF-type NAD/FAD binding fold" evidence="1">
    <location>
        <begin position="19"/>
        <end position="245"/>
    </location>
</feature>
<evidence type="ECO:0000313" key="3">
    <source>
        <dbReference type="Proteomes" id="UP000179013"/>
    </source>
</evidence>
<accession>A0A1F7X9Y4</accession>
<dbReference type="SUPFAM" id="SSF69572">
    <property type="entry name" value="Activating enzymes of the ubiquitin-like proteins"/>
    <property type="match status" value="1"/>
</dbReference>
<protein>
    <recommendedName>
        <fullName evidence="1">THIF-type NAD/FAD binding fold domain-containing protein</fullName>
    </recommendedName>
</protein>
<gene>
    <name evidence="2" type="ORF">A2V80_00560</name>
</gene>
<dbReference type="AlphaFoldDB" id="A0A1F7X9Y4"/>
<dbReference type="EMBL" id="MGFU01000065">
    <property type="protein sequence ID" value="OGM11178.1"/>
    <property type="molecule type" value="Genomic_DNA"/>
</dbReference>
<dbReference type="InterPro" id="IPR035985">
    <property type="entry name" value="Ubiquitin-activating_enz"/>
</dbReference>
<dbReference type="GO" id="GO:0061504">
    <property type="term" value="P:cyclic threonylcarbamoyladenosine biosynthetic process"/>
    <property type="evidence" value="ECO:0007669"/>
    <property type="project" value="TreeGrafter"/>
</dbReference>
<dbReference type="InterPro" id="IPR045886">
    <property type="entry name" value="ThiF/MoeB/HesA"/>
</dbReference>
<organism evidence="2 3">
    <name type="scientific">Candidatus Woesebacteria bacterium RBG_16_39_8b</name>
    <dbReference type="NCBI Taxonomy" id="1802482"/>
    <lineage>
        <taxon>Bacteria</taxon>
        <taxon>Candidatus Woeseibacteriota</taxon>
    </lineage>
</organism>
<evidence type="ECO:0000313" key="2">
    <source>
        <dbReference type="EMBL" id="OGM11178.1"/>
    </source>
</evidence>
<dbReference type="Proteomes" id="UP000179013">
    <property type="component" value="Unassembled WGS sequence"/>
</dbReference>
<dbReference type="PANTHER" id="PTHR43267">
    <property type="entry name" value="TRNA THREONYLCARBAMOYLADENOSINE DEHYDRATASE"/>
    <property type="match status" value="1"/>
</dbReference>
<reference evidence="2 3" key="1">
    <citation type="journal article" date="2016" name="Nat. Commun.">
        <title>Thousands of microbial genomes shed light on interconnected biogeochemical processes in an aquifer system.</title>
        <authorList>
            <person name="Anantharaman K."/>
            <person name="Brown C.T."/>
            <person name="Hug L.A."/>
            <person name="Sharon I."/>
            <person name="Castelle C.J."/>
            <person name="Probst A.J."/>
            <person name="Thomas B.C."/>
            <person name="Singh A."/>
            <person name="Wilkins M.J."/>
            <person name="Karaoz U."/>
            <person name="Brodie E.L."/>
            <person name="Williams K.H."/>
            <person name="Hubbard S.S."/>
            <person name="Banfield J.F."/>
        </authorList>
    </citation>
    <scope>NUCLEOTIDE SEQUENCE [LARGE SCALE GENOMIC DNA]</scope>
</reference>
<comment type="caution">
    <text evidence="2">The sequence shown here is derived from an EMBL/GenBank/DDBJ whole genome shotgun (WGS) entry which is preliminary data.</text>
</comment>